<gene>
    <name evidence="1" type="ORF">AB3X84_19435</name>
</gene>
<accession>A0ABV3WGS6</accession>
<dbReference type="EMBL" id="JBFPKE010000006">
    <property type="protein sequence ID" value="MEX3752166.1"/>
    <property type="molecule type" value="Genomic_DNA"/>
</dbReference>
<protein>
    <recommendedName>
        <fullName evidence="3">PAAR motif-containing protein</fullName>
    </recommendedName>
</protein>
<evidence type="ECO:0000313" key="1">
    <source>
        <dbReference type="EMBL" id="MEX3752166.1"/>
    </source>
</evidence>
<proteinExistence type="predicted"/>
<evidence type="ECO:0000313" key="2">
    <source>
        <dbReference type="Proteomes" id="UP001558535"/>
    </source>
</evidence>
<evidence type="ECO:0008006" key="3">
    <source>
        <dbReference type="Google" id="ProtNLM"/>
    </source>
</evidence>
<sequence length="190" mass="20265">MIRSFLGMGDRGGEATVIEGLDSVSCSNPPPRIQISTLYMKTWCNACKQEGYIAPQGPRWPGTGPNGEQWALSGDINICGCTPPPVFFAQRNMSMKFSAEDAARLTGKAVAGASIGTAFAAGYDEQVLTTGDHSTIVGYPYFIETSAGAVHSGRVDARGLLPRVFTDAAASYTVYWGEEALIQEGWNNAE</sequence>
<dbReference type="Proteomes" id="UP001558535">
    <property type="component" value="Unassembled WGS sequence"/>
</dbReference>
<comment type="caution">
    <text evidence="1">The sequence shown here is derived from an EMBL/GenBank/DDBJ whole genome shotgun (WGS) entry which is preliminary data.</text>
</comment>
<name>A0ABV3WGS6_9BURK</name>
<keyword evidence="2" id="KW-1185">Reference proteome</keyword>
<organism evidence="1 2">
    <name type="scientific">Paraburkholderia phenoliruptrix</name>
    <dbReference type="NCBI Taxonomy" id="252970"/>
    <lineage>
        <taxon>Bacteria</taxon>
        <taxon>Pseudomonadati</taxon>
        <taxon>Pseudomonadota</taxon>
        <taxon>Betaproteobacteria</taxon>
        <taxon>Burkholderiales</taxon>
        <taxon>Burkholderiaceae</taxon>
        <taxon>Paraburkholderia</taxon>
    </lineage>
</organism>
<reference evidence="1 2" key="1">
    <citation type="submission" date="2024-07" db="EMBL/GenBank/DDBJ databases">
        <title>A survey of Mimosa microsymbionts across Brazilian biomes reveals a high diversity of Paraburkholderia nodulating endemic species, but also that Cupriavidus is common as a symbiont of widespread species.</title>
        <authorList>
            <person name="Rouws L."/>
            <person name="Barauna A."/>
            <person name="Beukes C."/>
            <person name="Rouws J.R.C."/>
            <person name="De Faria S.M."/>
            <person name="Gross E."/>
            <person name="Bueno Dos Reis Junior F."/>
            <person name="Simon M.F."/>
            <person name="Maluk M."/>
            <person name="Odee D.W."/>
            <person name="Kenicer G."/>
            <person name="Young J.P.W."/>
            <person name="Reis V.M."/>
            <person name="Zilli J."/>
            <person name="James E.K."/>
        </authorList>
    </citation>
    <scope>NUCLEOTIDE SEQUENCE [LARGE SCALE GENOMIC DNA]</scope>
    <source>
        <strain evidence="1 2">BR14375</strain>
    </source>
</reference>
<dbReference type="RefSeq" id="WP_310106598.1">
    <property type="nucleotide sequence ID" value="NZ_CP168531.1"/>
</dbReference>